<accession>A0ABX1L228</accession>
<feature type="transmembrane region" description="Helical" evidence="1">
    <location>
        <begin position="197"/>
        <end position="215"/>
    </location>
</feature>
<dbReference type="Pfam" id="PF09335">
    <property type="entry name" value="VTT_dom"/>
    <property type="match status" value="1"/>
</dbReference>
<organism evidence="3 4">
    <name type="scientific">Secundilactobacillus angelensis</name>
    <dbReference type="NCBI Taxonomy" id="2722706"/>
    <lineage>
        <taxon>Bacteria</taxon>
        <taxon>Bacillati</taxon>
        <taxon>Bacillota</taxon>
        <taxon>Bacilli</taxon>
        <taxon>Lactobacillales</taxon>
        <taxon>Lactobacillaceae</taxon>
        <taxon>Secundilactobacillus</taxon>
    </lineage>
</organism>
<protein>
    <submittedName>
        <fullName evidence="3">VTT domain-containing protein</fullName>
    </submittedName>
</protein>
<feature type="transmembrane region" description="Helical" evidence="1">
    <location>
        <begin position="167"/>
        <end position="185"/>
    </location>
</feature>
<feature type="domain" description="VTT" evidence="2">
    <location>
        <begin position="74"/>
        <end position="187"/>
    </location>
</feature>
<feature type="transmembrane region" description="Helical" evidence="1">
    <location>
        <begin position="57"/>
        <end position="80"/>
    </location>
</feature>
<keyword evidence="1" id="KW-0472">Membrane</keyword>
<evidence type="ECO:0000313" key="4">
    <source>
        <dbReference type="Proteomes" id="UP000763447"/>
    </source>
</evidence>
<proteinExistence type="predicted"/>
<feature type="transmembrane region" description="Helical" evidence="1">
    <location>
        <begin position="134"/>
        <end position="155"/>
    </location>
</feature>
<dbReference type="Proteomes" id="UP000763447">
    <property type="component" value="Unassembled WGS sequence"/>
</dbReference>
<keyword evidence="1" id="KW-1133">Transmembrane helix</keyword>
<comment type="caution">
    <text evidence="3">The sequence shown here is derived from an EMBL/GenBank/DDBJ whole genome shotgun (WGS) entry which is preliminary data.</text>
</comment>
<keyword evidence="4" id="KW-1185">Reference proteome</keyword>
<dbReference type="RefSeq" id="WP_168926056.1">
    <property type="nucleotide sequence ID" value="NZ_JAAXLJ010000028.1"/>
</dbReference>
<keyword evidence="1" id="KW-0812">Transmembrane</keyword>
<evidence type="ECO:0000256" key="1">
    <source>
        <dbReference type="SAM" id="Phobius"/>
    </source>
</evidence>
<evidence type="ECO:0000259" key="2">
    <source>
        <dbReference type="Pfam" id="PF09335"/>
    </source>
</evidence>
<dbReference type="InterPro" id="IPR032816">
    <property type="entry name" value="VTT_dom"/>
</dbReference>
<dbReference type="EMBL" id="JAAXLJ010000028">
    <property type="protein sequence ID" value="NLR19500.1"/>
    <property type="molecule type" value="Genomic_DNA"/>
</dbReference>
<feature type="transmembrane region" description="Helical" evidence="1">
    <location>
        <begin position="7"/>
        <end position="28"/>
    </location>
</feature>
<reference evidence="3 4" key="1">
    <citation type="submission" date="2020-04" db="EMBL/GenBank/DDBJ databases">
        <title>A novel species of genus Lactobacillus that was isolated from fermented food Zha-chili.</title>
        <authorList>
            <person name="Zhang Z."/>
        </authorList>
    </citation>
    <scope>NUCLEOTIDE SEQUENCE [LARGE SCALE GENOMIC DNA]</scope>
    <source>
        <strain evidence="4">HBUAS51383</strain>
    </source>
</reference>
<sequence length="225" mass="25049">MSKRQRTIFFGIITALVVLMIVFIGWHFHRQLTTLFAQFNSRSALIDRFQRHQPIDMLTFTLLLIIVILLPGAPVSVFAIAAGVCFGHWTALVLNAIAITVGNFSVASLLPEIWHHPSQHSTGRLYQDLLKIRHPSLGIVLGYAIPFVPSTVINLAAKRLIHSRARLIVLCFIGSLPTSALYAFGGDLALRGDVKHLIFVILLAILLFGLGWVIHHDRHKEATLN</sequence>
<evidence type="ECO:0000313" key="3">
    <source>
        <dbReference type="EMBL" id="NLR19500.1"/>
    </source>
</evidence>
<feature type="transmembrane region" description="Helical" evidence="1">
    <location>
        <begin position="92"/>
        <end position="114"/>
    </location>
</feature>
<gene>
    <name evidence="3" type="ORF">HC026_11405</name>
</gene>
<name>A0ABX1L228_9LACO</name>